<sequence>MLLLYSLYEILHSILFLGHIYPELYKPEKIFEDGEILRSTMEAFPGPFKCSSQNTFLLLPGTDHNIVRLNRCSCSGA</sequence>
<evidence type="ECO:0000313" key="1">
    <source>
        <dbReference type="EMBL" id="KAF7689999.1"/>
    </source>
</evidence>
<comment type="caution">
    <text evidence="1">The sequence shown here is derived from an EMBL/GenBank/DDBJ whole genome shotgun (WGS) entry which is preliminary data.</text>
</comment>
<dbReference type="EMBL" id="JABFDY010000023">
    <property type="protein sequence ID" value="KAF7689999.1"/>
    <property type="molecule type" value="Genomic_DNA"/>
</dbReference>
<name>A0A8T0AF00_SILME</name>
<dbReference type="AlphaFoldDB" id="A0A8T0AF00"/>
<accession>A0A8T0AF00</accession>
<organism evidence="1 2">
    <name type="scientific">Silurus meridionalis</name>
    <name type="common">Southern catfish</name>
    <name type="synonym">Silurus soldatovi meridionalis</name>
    <dbReference type="NCBI Taxonomy" id="175797"/>
    <lineage>
        <taxon>Eukaryota</taxon>
        <taxon>Metazoa</taxon>
        <taxon>Chordata</taxon>
        <taxon>Craniata</taxon>
        <taxon>Vertebrata</taxon>
        <taxon>Euteleostomi</taxon>
        <taxon>Actinopterygii</taxon>
        <taxon>Neopterygii</taxon>
        <taxon>Teleostei</taxon>
        <taxon>Ostariophysi</taxon>
        <taxon>Siluriformes</taxon>
        <taxon>Siluridae</taxon>
        <taxon>Silurus</taxon>
    </lineage>
</organism>
<protein>
    <submittedName>
        <fullName evidence="1">Uncharacterized protein</fullName>
    </submittedName>
</protein>
<gene>
    <name evidence="1" type="ORF">HF521_011803</name>
</gene>
<keyword evidence="2" id="KW-1185">Reference proteome</keyword>
<reference evidence="1" key="1">
    <citation type="submission" date="2020-08" db="EMBL/GenBank/DDBJ databases">
        <title>Chromosome-level assembly of Southern catfish (Silurus meridionalis) provides insights into visual adaptation to the nocturnal and benthic lifestyles.</title>
        <authorList>
            <person name="Zhang Y."/>
            <person name="Wang D."/>
            <person name="Peng Z."/>
        </authorList>
    </citation>
    <scope>NUCLEOTIDE SEQUENCE</scope>
    <source>
        <strain evidence="1">SWU-2019-XX</strain>
        <tissue evidence="1">Muscle</tissue>
    </source>
</reference>
<dbReference type="Proteomes" id="UP000606274">
    <property type="component" value="Unassembled WGS sequence"/>
</dbReference>
<evidence type="ECO:0000313" key="2">
    <source>
        <dbReference type="Proteomes" id="UP000606274"/>
    </source>
</evidence>
<proteinExistence type="predicted"/>